<protein>
    <submittedName>
        <fullName evidence="1">Uncharacterized protein</fullName>
    </submittedName>
</protein>
<proteinExistence type="predicted"/>
<name>A0A6N2RP71_9FIRM</name>
<evidence type="ECO:0000313" key="1">
    <source>
        <dbReference type="EMBL" id="VYS81615.1"/>
    </source>
</evidence>
<gene>
    <name evidence="1" type="ORF">BGLFYP119_00699</name>
</gene>
<organism evidence="1">
    <name type="scientific">Blautia glucerasea</name>
    <dbReference type="NCBI Taxonomy" id="536633"/>
    <lineage>
        <taxon>Bacteria</taxon>
        <taxon>Bacillati</taxon>
        <taxon>Bacillota</taxon>
        <taxon>Clostridia</taxon>
        <taxon>Lachnospirales</taxon>
        <taxon>Lachnospiraceae</taxon>
        <taxon>Blautia</taxon>
    </lineage>
</organism>
<dbReference type="EMBL" id="CACRST010000009">
    <property type="protein sequence ID" value="VYS81615.1"/>
    <property type="molecule type" value="Genomic_DNA"/>
</dbReference>
<dbReference type="AlphaFoldDB" id="A0A6N2RP71"/>
<reference evidence="1" key="1">
    <citation type="submission" date="2019-11" db="EMBL/GenBank/DDBJ databases">
        <authorList>
            <person name="Feng L."/>
        </authorList>
    </citation>
    <scope>NUCLEOTIDE SEQUENCE</scope>
    <source>
        <strain evidence="1">BgluceraseaLFYP119</strain>
    </source>
</reference>
<accession>A0A6N2RP71</accession>
<dbReference type="RefSeq" id="WP_156352750.1">
    <property type="nucleotide sequence ID" value="NZ_CACRST010000009.1"/>
</dbReference>
<sequence>MSGYEIHIPGRDLAPAKPNDRPVIRVSAEAYNALVEIGNESFLSIKDIASLLILEASKHVVYDR</sequence>